<protein>
    <submittedName>
        <fullName evidence="1">Uncharacterized protein</fullName>
    </submittedName>
</protein>
<dbReference type="HOGENOM" id="CLU_128615_0_0_12"/>
<dbReference type="Pfam" id="PF05561">
    <property type="entry name" value="DUF764"/>
    <property type="match status" value="1"/>
</dbReference>
<dbReference type="GeneID" id="56568347"/>
<dbReference type="KEGG" id="bbz:BbuZS7_R10"/>
<dbReference type="Proteomes" id="UP000006901">
    <property type="component" value="Plasmid ZS7_cp32-4"/>
</dbReference>
<organism evidence="1 2">
    <name type="scientific">Borreliella burgdorferi (strain ZS7)</name>
    <name type="common">Borrelia burgdorferi</name>
    <dbReference type="NCBI Taxonomy" id="445985"/>
    <lineage>
        <taxon>Bacteria</taxon>
        <taxon>Pseudomonadati</taxon>
        <taxon>Spirochaetota</taxon>
        <taxon>Spirochaetia</taxon>
        <taxon>Spirochaetales</taxon>
        <taxon>Borreliaceae</taxon>
        <taxon>Borreliella</taxon>
    </lineage>
</organism>
<gene>
    <name evidence="1" type="ordered locus">BbuZS7_R10</name>
</gene>
<dbReference type="AlphaFoldDB" id="A0A0H3C3X9"/>
<accession>A0A0H3C3X9</accession>
<dbReference type="RefSeq" id="WP_002658721.1">
    <property type="nucleotide sequence ID" value="NC_011736.1"/>
</dbReference>
<geneLocation type="plasmid" evidence="1 2">
    <name>ZS7_cp32-4</name>
</geneLocation>
<evidence type="ECO:0000313" key="2">
    <source>
        <dbReference type="Proteomes" id="UP000006901"/>
    </source>
</evidence>
<dbReference type="InterPro" id="IPR008483">
    <property type="entry name" value="DUF764_BOR_spp"/>
</dbReference>
<sequence>MIFTLDMVLNHLTQIFKGFKAYATENNFECDIINTYNHPYLSKITAASSNIIALKFDGTENLFNHNSRAGVFYENALEFSLNFQIYIIAIVLNAKDFDANSRMLMLYGMLSDFLHNKAHKYTLESQSQPEYISKVNFYIYPISNMQTVGLINLGTKYSNHAYSASIAFNASVKAIEILKEEYKIAARYN</sequence>
<dbReference type="EMBL" id="CP001208">
    <property type="protein sequence ID" value="ACK75318.1"/>
    <property type="molecule type" value="Genomic_DNA"/>
</dbReference>
<proteinExistence type="predicted"/>
<keyword evidence="1" id="KW-0614">Plasmid</keyword>
<reference evidence="1 2" key="1">
    <citation type="journal article" date="2011" name="J. Bacteriol.">
        <title>Whole-genome sequences of thirteen isolates of Borrelia burgdorferi.</title>
        <authorList>
            <person name="Schutzer S.E."/>
            <person name="Fraser-Liggett C.M."/>
            <person name="Casjens S.R."/>
            <person name="Qiu W.G."/>
            <person name="Dunn J.J."/>
            <person name="Mongodin E.F."/>
            <person name="Luft B.J."/>
        </authorList>
    </citation>
    <scope>NUCLEOTIDE SEQUENCE [LARGE SCALE GENOMIC DNA]</scope>
    <source>
        <strain evidence="1 2">ZS7</strain>
        <plasmid evidence="1 2">ZS7_cp32-4</plasmid>
    </source>
</reference>
<name>A0A0H3C3X9_BORBZ</name>
<evidence type="ECO:0000313" key="1">
    <source>
        <dbReference type="EMBL" id="ACK75318.1"/>
    </source>
</evidence>